<evidence type="ECO:0000259" key="10">
    <source>
        <dbReference type="PROSITE" id="PS51884"/>
    </source>
</evidence>
<evidence type="ECO:0000256" key="4">
    <source>
        <dbReference type="ARBA" id="ARBA00022729"/>
    </source>
</evidence>
<gene>
    <name evidence="11" type="ORF">ACH429_13000</name>
</gene>
<name>A0ABW7UU17_9ACTN</name>
<sequence>MSRIAKAALLIAVTGAAISTGTGVAAANDGGGGAKAAAVGSPGFLSGNVIQVPISIPINACGNTLNLLAILNSAGGNNCANVNSHNHREQHSYSGHHEGYRDNGHNGYHDNKDYGSRRR</sequence>
<keyword evidence="5" id="KW-0130">Cell adhesion</keyword>
<reference evidence="11 12" key="1">
    <citation type="submission" date="2024-10" db="EMBL/GenBank/DDBJ databases">
        <title>The Natural Products Discovery Center: Release of the First 8490 Sequenced Strains for Exploring Actinobacteria Biosynthetic Diversity.</title>
        <authorList>
            <person name="Kalkreuter E."/>
            <person name="Kautsar S.A."/>
            <person name="Yang D."/>
            <person name="Bader C.D."/>
            <person name="Teijaro C.N."/>
            <person name="Fluegel L."/>
            <person name="Davis C.M."/>
            <person name="Simpson J.R."/>
            <person name="Lauterbach L."/>
            <person name="Steele A.D."/>
            <person name="Gui C."/>
            <person name="Meng S."/>
            <person name="Li G."/>
            <person name="Viehrig K."/>
            <person name="Ye F."/>
            <person name="Su P."/>
            <person name="Kiefer A.F."/>
            <person name="Nichols A."/>
            <person name="Cepeda A.J."/>
            <person name="Yan W."/>
            <person name="Fan B."/>
            <person name="Jiang Y."/>
            <person name="Adhikari A."/>
            <person name="Zheng C.-J."/>
            <person name="Schuster L."/>
            <person name="Cowan T.M."/>
            <person name="Smanski M.J."/>
            <person name="Chevrette M.G."/>
            <person name="De Carvalho L.P.S."/>
            <person name="Shen B."/>
        </authorList>
    </citation>
    <scope>NUCLEOTIDE SEQUENCE [LARGE SCALE GENOMIC DNA]</scope>
    <source>
        <strain evidence="11 12">NPDC020327</strain>
    </source>
</reference>
<evidence type="ECO:0000256" key="7">
    <source>
        <dbReference type="PROSITE-ProRule" id="PRU01232"/>
    </source>
</evidence>
<dbReference type="Proteomes" id="UP001611548">
    <property type="component" value="Unassembled WGS sequence"/>
</dbReference>
<evidence type="ECO:0000256" key="9">
    <source>
        <dbReference type="SAM" id="SignalP"/>
    </source>
</evidence>
<organism evidence="11 12">
    <name type="scientific">Streptomyces pathocidini</name>
    <dbReference type="NCBI Taxonomy" id="1650571"/>
    <lineage>
        <taxon>Bacteria</taxon>
        <taxon>Bacillati</taxon>
        <taxon>Actinomycetota</taxon>
        <taxon>Actinomycetes</taxon>
        <taxon>Kitasatosporales</taxon>
        <taxon>Streptomycetaceae</taxon>
        <taxon>Streptomyces</taxon>
    </lineage>
</organism>
<keyword evidence="4 9" id="KW-0732">Signal</keyword>
<evidence type="ECO:0000313" key="11">
    <source>
        <dbReference type="EMBL" id="MFI1965012.1"/>
    </source>
</evidence>
<proteinExistence type="predicted"/>
<evidence type="ECO:0000256" key="1">
    <source>
        <dbReference type="ARBA" id="ARBA00004191"/>
    </source>
</evidence>
<evidence type="ECO:0000256" key="5">
    <source>
        <dbReference type="ARBA" id="ARBA00022889"/>
    </source>
</evidence>
<feature type="domain" description="Chaplin" evidence="10">
    <location>
        <begin position="41"/>
        <end position="81"/>
    </location>
</feature>
<dbReference type="RefSeq" id="WP_055473840.1">
    <property type="nucleotide sequence ID" value="NZ_JBIRWE010000004.1"/>
</dbReference>
<feature type="chain" id="PRO_5045695330" evidence="9">
    <location>
        <begin position="28"/>
        <end position="119"/>
    </location>
</feature>
<dbReference type="Pfam" id="PF03777">
    <property type="entry name" value="ChpA-C"/>
    <property type="match status" value="1"/>
</dbReference>
<dbReference type="PROSITE" id="PS51884">
    <property type="entry name" value="CHAPLIN"/>
    <property type="match status" value="1"/>
</dbReference>
<feature type="signal peptide" evidence="9">
    <location>
        <begin position="1"/>
        <end position="27"/>
    </location>
</feature>
<feature type="compositionally biased region" description="Basic and acidic residues" evidence="8">
    <location>
        <begin position="86"/>
        <end position="119"/>
    </location>
</feature>
<evidence type="ECO:0000256" key="2">
    <source>
        <dbReference type="ARBA" id="ARBA00022512"/>
    </source>
</evidence>
<dbReference type="InterPro" id="IPR005528">
    <property type="entry name" value="ChpA-H"/>
</dbReference>
<evidence type="ECO:0000256" key="8">
    <source>
        <dbReference type="SAM" id="MobiDB-lite"/>
    </source>
</evidence>
<comment type="caution">
    <text evidence="11">The sequence shown here is derived from an EMBL/GenBank/DDBJ whole genome shotgun (WGS) entry which is preliminary data.</text>
</comment>
<keyword evidence="6 7" id="KW-0034">Amyloid</keyword>
<comment type="subcellular location">
    <subcellularLocation>
        <location evidence="1">Secreted</location>
        <location evidence="1">Cell wall</location>
    </subcellularLocation>
</comment>
<dbReference type="EMBL" id="JBIRWE010000004">
    <property type="protein sequence ID" value="MFI1965012.1"/>
    <property type="molecule type" value="Genomic_DNA"/>
</dbReference>
<keyword evidence="2" id="KW-0134">Cell wall</keyword>
<keyword evidence="12" id="KW-1185">Reference proteome</keyword>
<evidence type="ECO:0000313" key="12">
    <source>
        <dbReference type="Proteomes" id="UP001611548"/>
    </source>
</evidence>
<evidence type="ECO:0000256" key="3">
    <source>
        <dbReference type="ARBA" id="ARBA00022525"/>
    </source>
</evidence>
<keyword evidence="3" id="KW-0964">Secreted</keyword>
<protein>
    <submittedName>
        <fullName evidence="11">Chaplin</fullName>
    </submittedName>
</protein>
<accession>A0ABW7UU17</accession>
<evidence type="ECO:0000256" key="6">
    <source>
        <dbReference type="ARBA" id="ARBA00023087"/>
    </source>
</evidence>
<feature type="region of interest" description="Disordered" evidence="8">
    <location>
        <begin position="79"/>
        <end position="119"/>
    </location>
</feature>